<name>A0A2S4L6P1_9HYPO</name>
<feature type="region of interest" description="Disordered" evidence="1">
    <location>
        <begin position="1"/>
        <end position="23"/>
    </location>
</feature>
<dbReference type="AlphaFoldDB" id="A0A2S4L6P1"/>
<comment type="caution">
    <text evidence="2">The sequence shown here is derived from an EMBL/GenBank/DDBJ whole genome shotgun (WGS) entry which is preliminary data.</text>
</comment>
<feature type="compositionally biased region" description="Basic residues" evidence="1">
    <location>
        <begin position="11"/>
        <end position="23"/>
    </location>
</feature>
<sequence>AVRADAQGRAARGRHLGGRVRGRGAGRREAAVGALQADVPRAAEGGCDAAGLGGREAGWADDEKLLWAARGRLFARAARDCGVEGGVAVLGGDDVAGRGRRGRRGASQDRGSGIGKGTASTDEAVVVEEPAVRHAVMGSLDPLEPRVGEITCP</sequence>
<evidence type="ECO:0000313" key="3">
    <source>
        <dbReference type="Proteomes" id="UP000237481"/>
    </source>
</evidence>
<reference evidence="2 3" key="1">
    <citation type="submission" date="2018-01" db="EMBL/GenBank/DDBJ databases">
        <title>Harnessing the power of phylogenomics to disentangle the directionality and signatures of interkingdom host jumping in the parasitic fungal genus Tolypocladium.</title>
        <authorList>
            <person name="Quandt C.A."/>
            <person name="Patterson W."/>
            <person name="Spatafora J.W."/>
        </authorList>
    </citation>
    <scope>NUCLEOTIDE SEQUENCE [LARGE SCALE GENOMIC DNA]</scope>
    <source>
        <strain evidence="2 3">NRBC 100945</strain>
    </source>
</reference>
<keyword evidence="3" id="KW-1185">Reference proteome</keyword>
<proteinExistence type="predicted"/>
<evidence type="ECO:0000256" key="1">
    <source>
        <dbReference type="SAM" id="MobiDB-lite"/>
    </source>
</evidence>
<feature type="compositionally biased region" description="Low complexity" evidence="1">
    <location>
        <begin position="1"/>
        <end position="10"/>
    </location>
</feature>
<feature type="non-terminal residue" evidence="2">
    <location>
        <position position="1"/>
    </location>
</feature>
<feature type="region of interest" description="Disordered" evidence="1">
    <location>
        <begin position="94"/>
        <end position="121"/>
    </location>
</feature>
<dbReference type="EMBL" id="PKSG01000167">
    <property type="protein sequence ID" value="POR38116.1"/>
    <property type="molecule type" value="Genomic_DNA"/>
</dbReference>
<accession>A0A2S4L6P1</accession>
<evidence type="ECO:0000313" key="2">
    <source>
        <dbReference type="EMBL" id="POR38116.1"/>
    </source>
</evidence>
<gene>
    <name evidence="2" type="ORF">TPAR_01683</name>
</gene>
<dbReference type="Proteomes" id="UP000237481">
    <property type="component" value="Unassembled WGS sequence"/>
</dbReference>
<protein>
    <submittedName>
        <fullName evidence="2">Uncharacterized protein</fullName>
    </submittedName>
</protein>
<organism evidence="2 3">
    <name type="scientific">Tolypocladium paradoxum</name>
    <dbReference type="NCBI Taxonomy" id="94208"/>
    <lineage>
        <taxon>Eukaryota</taxon>
        <taxon>Fungi</taxon>
        <taxon>Dikarya</taxon>
        <taxon>Ascomycota</taxon>
        <taxon>Pezizomycotina</taxon>
        <taxon>Sordariomycetes</taxon>
        <taxon>Hypocreomycetidae</taxon>
        <taxon>Hypocreales</taxon>
        <taxon>Ophiocordycipitaceae</taxon>
        <taxon>Tolypocladium</taxon>
    </lineage>
</organism>